<protein>
    <submittedName>
        <fullName evidence="1">Uncharacterized protein</fullName>
    </submittedName>
</protein>
<dbReference type="AlphaFoldDB" id="A0A645G3Q2"/>
<name>A0A645G3Q2_9ZZZZ</name>
<accession>A0A645G3Q2</accession>
<dbReference type="EMBL" id="VSSQ01066172">
    <property type="protein sequence ID" value="MPN18764.1"/>
    <property type="molecule type" value="Genomic_DNA"/>
</dbReference>
<evidence type="ECO:0000313" key="1">
    <source>
        <dbReference type="EMBL" id="MPN18764.1"/>
    </source>
</evidence>
<organism evidence="1">
    <name type="scientific">bioreactor metagenome</name>
    <dbReference type="NCBI Taxonomy" id="1076179"/>
    <lineage>
        <taxon>unclassified sequences</taxon>
        <taxon>metagenomes</taxon>
        <taxon>ecological metagenomes</taxon>
    </lineage>
</organism>
<proteinExistence type="predicted"/>
<comment type="caution">
    <text evidence="1">The sequence shown here is derived from an EMBL/GenBank/DDBJ whole genome shotgun (WGS) entry which is preliminary data.</text>
</comment>
<reference evidence="1" key="1">
    <citation type="submission" date="2019-08" db="EMBL/GenBank/DDBJ databases">
        <authorList>
            <person name="Kucharzyk K."/>
            <person name="Murdoch R.W."/>
            <person name="Higgins S."/>
            <person name="Loffler F."/>
        </authorList>
    </citation>
    <scope>NUCLEOTIDE SEQUENCE</scope>
</reference>
<gene>
    <name evidence="1" type="ORF">SDC9_166127</name>
</gene>
<sequence length="115" mass="12595">MQVLPLTDHAPTVGPPWVGIRQQKIAGKAQVHQLLRLHFVFAVLLPFYRGAKPWGLHDLASIDPALCIPLVDVAEFAALAIPVAATPWVPTRHRCPLFLYCFAAGGRGVTVRRVV</sequence>